<dbReference type="InterPro" id="IPR003903">
    <property type="entry name" value="UIM_dom"/>
</dbReference>
<feature type="compositionally biased region" description="Low complexity" evidence="1">
    <location>
        <begin position="248"/>
        <end position="259"/>
    </location>
</feature>
<evidence type="ECO:0000256" key="1">
    <source>
        <dbReference type="SAM" id="MobiDB-lite"/>
    </source>
</evidence>
<dbReference type="Gene3D" id="2.30.30.140">
    <property type="match status" value="1"/>
</dbReference>
<proteinExistence type="predicted"/>
<dbReference type="EMBL" id="HG992987">
    <property type="protein sequence ID" value="CAE7216780.1"/>
    <property type="molecule type" value="Genomic_DNA"/>
</dbReference>
<sequence>MVQPSPGSLVQYQASVTTLPPWPAVVCTDDMAPTEMQRTRPHGYFYVTLILLLDERFEFRWARTSELGEYDPFAPYTHEETVASTPRLGDAYEMANNALEAGFTLEDWRDRVNQRSVVSDSYSDDDGSDDDLEIQWALQASQEDYDRQHSQKRVRLPSPPKRARDHRSRITVITTKGKERAHTSRPSRGTQNHHSRTIPNDYSDLLTSRPHVRPPPLRISEGTSSSLPSPVSPLPLGRSYTPIDLTDDSSSQQPNDNQSGTARTSTNAPNPTPFQQNSFLDRTLGGLGRSFQEPASDTVEGELSQSKEFVQIPVGPDGVVSTLPKACVWNRKYWLDVRFGVNHFGLNDDGIYELQHPALPEIDPGDFVFAAEYLESGDFGHRNPRDGHDDQMQEAFVQCIAAWGVAEKLRMHDLMDHITDKLERHIEPELMAVFIFATQIYRAEETGLPSQVRLQDYLATYIAQNWWIYLGDDHLSSAFIERLKTLPDLERDIYARRLVALNERLDAEKDGPEDGEMGMG</sequence>
<dbReference type="AlphaFoldDB" id="A0A6S6WH38"/>
<organism evidence="2 3">
    <name type="scientific">Pyrenophora teres f. teres</name>
    <dbReference type="NCBI Taxonomy" id="97479"/>
    <lineage>
        <taxon>Eukaryota</taxon>
        <taxon>Fungi</taxon>
        <taxon>Dikarya</taxon>
        <taxon>Ascomycota</taxon>
        <taxon>Pezizomycotina</taxon>
        <taxon>Dothideomycetes</taxon>
        <taxon>Pleosporomycetidae</taxon>
        <taxon>Pleosporales</taxon>
        <taxon>Pleosporineae</taxon>
        <taxon>Pleosporaceae</taxon>
        <taxon>Pyrenophora</taxon>
    </lineage>
</organism>
<protein>
    <submittedName>
        <fullName evidence="2">PWWP domain containing protein</fullName>
    </submittedName>
</protein>
<feature type="compositionally biased region" description="Polar residues" evidence="1">
    <location>
        <begin position="260"/>
        <end position="280"/>
    </location>
</feature>
<dbReference type="PROSITE" id="PS50330">
    <property type="entry name" value="UIM"/>
    <property type="match status" value="1"/>
</dbReference>
<dbReference type="SUPFAM" id="SSF63748">
    <property type="entry name" value="Tudor/PWWP/MBT"/>
    <property type="match status" value="1"/>
</dbReference>
<dbReference type="CDD" id="cd05162">
    <property type="entry name" value="PWWP"/>
    <property type="match status" value="1"/>
</dbReference>
<evidence type="ECO:0000313" key="3">
    <source>
        <dbReference type="Proteomes" id="UP000472372"/>
    </source>
</evidence>
<accession>A0A6S6WH38</accession>
<reference evidence="2" key="1">
    <citation type="submission" date="2021-02" db="EMBL/GenBank/DDBJ databases">
        <authorList>
            <person name="Syme A R."/>
            <person name="Syme A R."/>
            <person name="Moolhuijzen P."/>
        </authorList>
    </citation>
    <scope>NUCLEOTIDE SEQUENCE</scope>
    <source>
        <strain evidence="2">W1-1</strain>
    </source>
</reference>
<feature type="compositionally biased region" description="Basic residues" evidence="1">
    <location>
        <begin position="150"/>
        <end position="169"/>
    </location>
</feature>
<feature type="region of interest" description="Disordered" evidence="1">
    <location>
        <begin position="141"/>
        <end position="305"/>
    </location>
</feature>
<name>A0A6S6WH38_9PLEO</name>
<evidence type="ECO:0000313" key="2">
    <source>
        <dbReference type="EMBL" id="CAE7216780.1"/>
    </source>
</evidence>
<gene>
    <name evidence="2" type="ORF">PTTW11_10870</name>
</gene>
<dbReference type="Proteomes" id="UP000472372">
    <property type="component" value="Chromosome 11"/>
</dbReference>